<dbReference type="AlphaFoldDB" id="A0A371ENK8"/>
<evidence type="ECO:0000313" key="2">
    <source>
        <dbReference type="EMBL" id="RDX67640.1"/>
    </source>
</evidence>
<keyword evidence="3" id="KW-1185">Reference proteome</keyword>
<dbReference type="Proteomes" id="UP000257109">
    <property type="component" value="Unassembled WGS sequence"/>
</dbReference>
<accession>A0A371ENK8</accession>
<feature type="non-terminal residue" evidence="2">
    <location>
        <position position="1"/>
    </location>
</feature>
<reference evidence="2" key="1">
    <citation type="submission" date="2018-05" db="EMBL/GenBank/DDBJ databases">
        <title>Draft genome of Mucuna pruriens seed.</title>
        <authorList>
            <person name="Nnadi N.E."/>
            <person name="Vos R."/>
            <person name="Hasami M.H."/>
            <person name="Devisetty U.K."/>
            <person name="Aguiy J.C."/>
        </authorList>
    </citation>
    <scope>NUCLEOTIDE SEQUENCE [LARGE SCALE GENOMIC DNA]</scope>
    <source>
        <strain evidence="2">JCA_2017</strain>
    </source>
</reference>
<comment type="caution">
    <text evidence="2">The sequence shown here is derived from an EMBL/GenBank/DDBJ whole genome shotgun (WGS) entry which is preliminary data.</text>
</comment>
<sequence length="206" mass="20997">MAHTGTTPCGNGIAVCCGIVVVVAGRQPRGDRNGAVVDVHVSTVGGSFALLPLGRVTGFRVGRGGGGDLERAVDRHRDGGHGAGAGGGDDGGLGVFEEPTDGFAVGFVAELASELKDPRRTRGGHSDPPASTLYFGMTARFCGWVWAWAWTWARALDMDMDIPAGTCTATGITRIPDPSSVSGSSFGPLGSPNLRSTSPEASSAIT</sequence>
<feature type="compositionally biased region" description="Polar residues" evidence="1">
    <location>
        <begin position="193"/>
        <end position="206"/>
    </location>
</feature>
<feature type="region of interest" description="Disordered" evidence="1">
    <location>
        <begin position="171"/>
        <end position="206"/>
    </location>
</feature>
<name>A0A371ENK8_MUCPR</name>
<dbReference type="EMBL" id="QJKJ01012900">
    <property type="protein sequence ID" value="RDX67640.1"/>
    <property type="molecule type" value="Genomic_DNA"/>
</dbReference>
<protein>
    <submittedName>
        <fullName evidence="2">Uncharacterized protein</fullName>
    </submittedName>
</protein>
<organism evidence="2 3">
    <name type="scientific">Mucuna pruriens</name>
    <name type="common">Velvet bean</name>
    <name type="synonym">Dolichos pruriens</name>
    <dbReference type="NCBI Taxonomy" id="157652"/>
    <lineage>
        <taxon>Eukaryota</taxon>
        <taxon>Viridiplantae</taxon>
        <taxon>Streptophyta</taxon>
        <taxon>Embryophyta</taxon>
        <taxon>Tracheophyta</taxon>
        <taxon>Spermatophyta</taxon>
        <taxon>Magnoliopsida</taxon>
        <taxon>eudicotyledons</taxon>
        <taxon>Gunneridae</taxon>
        <taxon>Pentapetalae</taxon>
        <taxon>rosids</taxon>
        <taxon>fabids</taxon>
        <taxon>Fabales</taxon>
        <taxon>Fabaceae</taxon>
        <taxon>Papilionoideae</taxon>
        <taxon>50 kb inversion clade</taxon>
        <taxon>NPAAA clade</taxon>
        <taxon>indigoferoid/millettioid clade</taxon>
        <taxon>Phaseoleae</taxon>
        <taxon>Mucuna</taxon>
    </lineage>
</organism>
<proteinExistence type="predicted"/>
<gene>
    <name evidence="2" type="ORF">CR513_53457</name>
</gene>
<evidence type="ECO:0000313" key="3">
    <source>
        <dbReference type="Proteomes" id="UP000257109"/>
    </source>
</evidence>
<evidence type="ECO:0000256" key="1">
    <source>
        <dbReference type="SAM" id="MobiDB-lite"/>
    </source>
</evidence>